<sequence>MTDVRGAGGIAGVEMGRGWGWIMAYGIVSVLLGIAAFVWPFAATFAATVVIGAFFFVAGGFAVAAALFGHGSAHRGYSILFGIVSLIVGLIMMLEPATGALSLTLMVAIWLSVRGVLELVYGFRLRRQRGMLIALGIINILLALFILATVPFSALTLPGYILGISFLFGGVTSITNAADHRKGASAFGVPA</sequence>
<dbReference type="PANTHER" id="PTHR34989">
    <property type="entry name" value="PROTEIN HDED"/>
    <property type="match status" value="1"/>
</dbReference>
<keyword evidence="1" id="KW-0472">Membrane</keyword>
<feature type="transmembrane region" description="Helical" evidence="1">
    <location>
        <begin position="21"/>
        <end position="39"/>
    </location>
</feature>
<evidence type="ECO:0000313" key="2">
    <source>
        <dbReference type="EMBL" id="SEK28283.1"/>
    </source>
</evidence>
<dbReference type="OrthoDB" id="7581334at2"/>
<dbReference type="InterPro" id="IPR005325">
    <property type="entry name" value="DUF308_memb"/>
</dbReference>
<dbReference type="STRING" id="1855283.SAMN05216382_0110"/>
<feature type="transmembrane region" description="Helical" evidence="1">
    <location>
        <begin position="132"/>
        <end position="154"/>
    </location>
</feature>
<dbReference type="Pfam" id="PF03729">
    <property type="entry name" value="DUF308"/>
    <property type="match status" value="2"/>
</dbReference>
<feature type="transmembrane region" description="Helical" evidence="1">
    <location>
        <begin position="45"/>
        <end position="69"/>
    </location>
</feature>
<evidence type="ECO:0000313" key="3">
    <source>
        <dbReference type="Proteomes" id="UP000199214"/>
    </source>
</evidence>
<dbReference type="GO" id="GO:0005886">
    <property type="term" value="C:plasma membrane"/>
    <property type="evidence" value="ECO:0007669"/>
    <property type="project" value="TreeGrafter"/>
</dbReference>
<dbReference type="Proteomes" id="UP000199214">
    <property type="component" value="Unassembled WGS sequence"/>
</dbReference>
<keyword evidence="1" id="KW-1133">Transmembrane helix</keyword>
<organism evidence="2 3">
    <name type="scientific">Sphingomonas palmae</name>
    <dbReference type="NCBI Taxonomy" id="1855283"/>
    <lineage>
        <taxon>Bacteria</taxon>
        <taxon>Pseudomonadati</taxon>
        <taxon>Pseudomonadota</taxon>
        <taxon>Alphaproteobacteria</taxon>
        <taxon>Sphingomonadales</taxon>
        <taxon>Sphingomonadaceae</taxon>
        <taxon>Sphingomonas</taxon>
    </lineage>
</organism>
<feature type="transmembrane region" description="Helical" evidence="1">
    <location>
        <begin position="76"/>
        <end position="94"/>
    </location>
</feature>
<protein>
    <submittedName>
        <fullName evidence="2">Uncharacterized membrane protein HdeD, DUF308 family</fullName>
    </submittedName>
</protein>
<feature type="transmembrane region" description="Helical" evidence="1">
    <location>
        <begin position="100"/>
        <end position="120"/>
    </location>
</feature>
<accession>A0A1H7FQA6</accession>
<gene>
    <name evidence="2" type="ORF">SAMN05216382_0110</name>
</gene>
<reference evidence="3" key="1">
    <citation type="submission" date="2016-10" db="EMBL/GenBank/DDBJ databases">
        <authorList>
            <person name="Varghese N."/>
            <person name="Submissions S."/>
        </authorList>
    </citation>
    <scope>NUCLEOTIDE SEQUENCE [LARGE SCALE GENOMIC DNA]</scope>
    <source>
        <strain evidence="3">JS21-1</strain>
    </source>
</reference>
<dbReference type="PANTHER" id="PTHR34989:SF1">
    <property type="entry name" value="PROTEIN HDED"/>
    <property type="match status" value="1"/>
</dbReference>
<keyword evidence="3" id="KW-1185">Reference proteome</keyword>
<dbReference type="AlphaFoldDB" id="A0A1H7FQA6"/>
<evidence type="ECO:0000256" key="1">
    <source>
        <dbReference type="SAM" id="Phobius"/>
    </source>
</evidence>
<dbReference type="InterPro" id="IPR052712">
    <property type="entry name" value="Acid_resist_chaperone_HdeD"/>
</dbReference>
<dbReference type="EMBL" id="FNZZ01000001">
    <property type="protein sequence ID" value="SEK28283.1"/>
    <property type="molecule type" value="Genomic_DNA"/>
</dbReference>
<proteinExistence type="predicted"/>
<feature type="transmembrane region" description="Helical" evidence="1">
    <location>
        <begin position="160"/>
        <end position="178"/>
    </location>
</feature>
<name>A0A1H7FQA6_9SPHN</name>
<keyword evidence="1" id="KW-0812">Transmembrane</keyword>
<dbReference type="RefSeq" id="WP_093002307.1">
    <property type="nucleotide sequence ID" value="NZ_FNZZ01000001.1"/>
</dbReference>